<dbReference type="OrthoDB" id="25771at2"/>
<name>A0A0A2WN16_THEFI</name>
<keyword evidence="2" id="KW-1185">Reference proteome</keyword>
<evidence type="ECO:0000313" key="1">
    <source>
        <dbReference type="EMBL" id="KGQ21173.1"/>
    </source>
</evidence>
<dbReference type="STRING" id="276.THFILI_04815"/>
<dbReference type="RefSeq" id="WP_038066723.1">
    <property type="nucleotide sequence ID" value="NZ_JPSL02000038.1"/>
</dbReference>
<dbReference type="EMBL" id="JPSL02000038">
    <property type="protein sequence ID" value="KGQ21173.1"/>
    <property type="molecule type" value="Genomic_DNA"/>
</dbReference>
<proteinExistence type="predicted"/>
<sequence>MRKEALFADLEALSGYVRAYVDEFGTLLAYFEGGRGGRTHLIWAPYEEALTALKALNGLAFSGRVLLGLDPSPGSPTLEGRRLSGGARAPLAHALARHRPDRLYLLQEGRGLGVRYPGGKETEAGWVGLDEPGKPLVLHVQAPTGLVYREERLYPPWEATPLPGLPLTEGPYLGGVGWERGVPTYGLGLVDLALSLEAVLGLG</sequence>
<accession>A0A0A2WN16</accession>
<evidence type="ECO:0000313" key="2">
    <source>
        <dbReference type="Proteomes" id="UP000030364"/>
    </source>
</evidence>
<dbReference type="Proteomes" id="UP000030364">
    <property type="component" value="Unassembled WGS sequence"/>
</dbReference>
<reference evidence="1 2" key="1">
    <citation type="journal article" date="2015" name="Genome Announc.">
        <title>Draft Genome Sequence of the Thermophile Thermus filiformis ATCC 43280, Producer of Carotenoid-(Di)glucoside-Branched Fatty Acid (Di)esters and Source of Hyperthermostable Enzymes of Biotechnological Interest.</title>
        <authorList>
            <person name="Mandelli F."/>
            <person name="Oliveira Ramires B."/>
            <person name="Couger M.B."/>
            <person name="Paixao D.A."/>
            <person name="Camilo C.M."/>
            <person name="Polikarpov I."/>
            <person name="Prade R."/>
            <person name="Riano-Pachon D.M."/>
            <person name="Squina F.M."/>
        </authorList>
    </citation>
    <scope>NUCLEOTIDE SEQUENCE [LARGE SCALE GENOMIC DNA]</scope>
    <source>
        <strain evidence="1 2">ATCC 43280</strain>
    </source>
</reference>
<dbReference type="AlphaFoldDB" id="A0A0A2WN16"/>
<gene>
    <name evidence="1" type="ORF">THFILI_04815</name>
</gene>
<organism evidence="1 2">
    <name type="scientific">Thermus filiformis</name>
    <dbReference type="NCBI Taxonomy" id="276"/>
    <lineage>
        <taxon>Bacteria</taxon>
        <taxon>Thermotogati</taxon>
        <taxon>Deinococcota</taxon>
        <taxon>Deinococci</taxon>
        <taxon>Thermales</taxon>
        <taxon>Thermaceae</taxon>
        <taxon>Thermus</taxon>
    </lineage>
</organism>
<protein>
    <submittedName>
        <fullName evidence="1">Uncharacterized protein</fullName>
    </submittedName>
</protein>
<dbReference type="PATRIC" id="fig|276.5.peg.2026"/>
<comment type="caution">
    <text evidence="1">The sequence shown here is derived from an EMBL/GenBank/DDBJ whole genome shotgun (WGS) entry which is preliminary data.</text>
</comment>